<dbReference type="RefSeq" id="WP_169763069.1">
    <property type="nucleotide sequence ID" value="NZ_JABCUQ010000033.1"/>
</dbReference>
<dbReference type="InterPro" id="IPR025705">
    <property type="entry name" value="Beta_hexosaminidase_sua/sub"/>
</dbReference>
<feature type="active site" description="Proton donor" evidence="5">
    <location>
        <position position="211"/>
    </location>
</feature>
<dbReference type="GO" id="GO:0004563">
    <property type="term" value="F:beta-N-acetylhexosaminidase activity"/>
    <property type="evidence" value="ECO:0007669"/>
    <property type="project" value="UniProtKB-EC"/>
</dbReference>
<evidence type="ECO:0000256" key="4">
    <source>
        <dbReference type="ARBA" id="ARBA00022801"/>
    </source>
</evidence>
<dbReference type="InterPro" id="IPR015883">
    <property type="entry name" value="Glyco_hydro_20_cat"/>
</dbReference>
<name>A0A7Y0UV79_9ACTO</name>
<evidence type="ECO:0000256" key="2">
    <source>
        <dbReference type="ARBA" id="ARBA00006285"/>
    </source>
</evidence>
<dbReference type="GO" id="GO:0030203">
    <property type="term" value="P:glycosaminoglycan metabolic process"/>
    <property type="evidence" value="ECO:0007669"/>
    <property type="project" value="TreeGrafter"/>
</dbReference>
<dbReference type="SUPFAM" id="SSF51445">
    <property type="entry name" value="(Trans)glycosidases"/>
    <property type="match status" value="1"/>
</dbReference>
<evidence type="ECO:0000256" key="3">
    <source>
        <dbReference type="ARBA" id="ARBA00012663"/>
    </source>
</evidence>
<comment type="similarity">
    <text evidence="2">Belongs to the glycosyl hydrolase 20 family.</text>
</comment>
<dbReference type="PANTHER" id="PTHR22600">
    <property type="entry name" value="BETA-HEXOSAMINIDASE"/>
    <property type="match status" value="1"/>
</dbReference>
<feature type="domain" description="Glycoside hydrolase family 20 catalytic" evidence="6">
    <location>
        <begin position="21"/>
        <end position="375"/>
    </location>
</feature>
<evidence type="ECO:0000259" key="6">
    <source>
        <dbReference type="Pfam" id="PF00728"/>
    </source>
</evidence>
<comment type="catalytic activity">
    <reaction evidence="1">
        <text>Hydrolysis of terminal non-reducing N-acetyl-D-hexosamine residues in N-acetyl-beta-D-hexosaminides.</text>
        <dbReference type="EC" id="3.2.1.52"/>
    </reaction>
</comment>
<keyword evidence="4 7" id="KW-0378">Hydrolase</keyword>
<evidence type="ECO:0000313" key="7">
    <source>
        <dbReference type="EMBL" id="NMX04074.1"/>
    </source>
</evidence>
<evidence type="ECO:0000256" key="1">
    <source>
        <dbReference type="ARBA" id="ARBA00001231"/>
    </source>
</evidence>
<dbReference type="AlphaFoldDB" id="A0A7Y0UV79"/>
<gene>
    <name evidence="7" type="ORF">HHJ77_09115</name>
</gene>
<dbReference type="GO" id="GO:0016020">
    <property type="term" value="C:membrane"/>
    <property type="evidence" value="ECO:0007669"/>
    <property type="project" value="TreeGrafter"/>
</dbReference>
<reference evidence="7 8" key="1">
    <citation type="submission" date="2020-04" db="EMBL/GenBank/DDBJ databases">
        <title>Antimicrobial susceptibility and clonality of vaginal-derived multi-drug resistant Mobiluncus isolates in China.</title>
        <authorList>
            <person name="Zhang X."/>
        </authorList>
    </citation>
    <scope>NUCLEOTIDE SEQUENCE [LARGE SCALE GENOMIC DNA]</scope>
    <source>
        <strain evidence="7 8">12</strain>
    </source>
</reference>
<protein>
    <recommendedName>
        <fullName evidence="3">beta-N-acetylhexosaminidase</fullName>
        <ecNumber evidence="3">3.2.1.52</ecNumber>
    </recommendedName>
</protein>
<sequence length="401" mass="45262">MRLPELPPVLVGPSAGRDPVFTWRGLHLDCARTFFGTSCIKTVISLAARYGFNRLHWHLTDDEGWRFAVPGYPLLTQIGATLPRQDFRFYQHLYGETRERAIVEAPGRWQNGFYTDDDIQDIVTHAASLGITVIPEVDIPGHMAAAIASYPQLGRPDTVNPPSGSVRDGIYWPARNDLLWPTDAAADFVKATVERIATLFPGVWIHIGGDECAYKQWEADPEILDWVRKRGVASVAQLQSWFIDQALEVSQRRGKRLAAWDEICALTGDEDFLVFVWNEAEGLERIRNTNQEFVFTDARTLYLNRIDPKASSPQKGMLPGISVNDILAAPWEETANSRCVGVQACLWTEFILDEADMAQMLFPRLLAVSERMWNPRVDVFEAAQRVETEYHRLVAVGVFDS</sequence>
<dbReference type="Gene3D" id="3.20.20.80">
    <property type="entry name" value="Glycosidases"/>
    <property type="match status" value="1"/>
</dbReference>
<dbReference type="Pfam" id="PF00728">
    <property type="entry name" value="Glyco_hydro_20"/>
    <property type="match status" value="1"/>
</dbReference>
<dbReference type="GO" id="GO:0005975">
    <property type="term" value="P:carbohydrate metabolic process"/>
    <property type="evidence" value="ECO:0007669"/>
    <property type="project" value="InterPro"/>
</dbReference>
<dbReference type="EC" id="3.2.1.52" evidence="3"/>
<proteinExistence type="inferred from homology"/>
<organism evidence="7 8">
    <name type="scientific">Mobiluncus mulieris</name>
    <dbReference type="NCBI Taxonomy" id="2052"/>
    <lineage>
        <taxon>Bacteria</taxon>
        <taxon>Bacillati</taxon>
        <taxon>Actinomycetota</taxon>
        <taxon>Actinomycetes</taxon>
        <taxon>Actinomycetales</taxon>
        <taxon>Actinomycetaceae</taxon>
        <taxon>Mobiluncus</taxon>
    </lineage>
</organism>
<dbReference type="EMBL" id="JABCUS010000021">
    <property type="protein sequence ID" value="NMX04074.1"/>
    <property type="molecule type" value="Genomic_DNA"/>
</dbReference>
<evidence type="ECO:0000256" key="5">
    <source>
        <dbReference type="PIRSR" id="PIRSR625705-1"/>
    </source>
</evidence>
<comment type="caution">
    <text evidence="7">The sequence shown here is derived from an EMBL/GenBank/DDBJ whole genome shotgun (WGS) entry which is preliminary data.</text>
</comment>
<dbReference type="PRINTS" id="PR00738">
    <property type="entry name" value="GLHYDRLASE20"/>
</dbReference>
<dbReference type="PANTHER" id="PTHR22600:SF57">
    <property type="entry name" value="BETA-N-ACETYLHEXOSAMINIDASE"/>
    <property type="match status" value="1"/>
</dbReference>
<accession>A0A7Y0UV79</accession>
<evidence type="ECO:0000313" key="8">
    <source>
        <dbReference type="Proteomes" id="UP000575397"/>
    </source>
</evidence>
<dbReference type="InterPro" id="IPR017853">
    <property type="entry name" value="GH"/>
</dbReference>
<dbReference type="Proteomes" id="UP000575397">
    <property type="component" value="Unassembled WGS sequence"/>
</dbReference>